<accession>A0A381R5D6</accession>
<dbReference type="InterPro" id="IPR011990">
    <property type="entry name" value="TPR-like_helical_dom_sf"/>
</dbReference>
<dbReference type="GO" id="GO:0031145">
    <property type="term" value="P:anaphase-promoting complex-dependent catabolic process"/>
    <property type="evidence" value="ECO:0007669"/>
    <property type="project" value="TreeGrafter"/>
</dbReference>
<name>A0A381R5D6_9ZZZZ</name>
<dbReference type="SUPFAM" id="SSF48452">
    <property type="entry name" value="TPR-like"/>
    <property type="match status" value="2"/>
</dbReference>
<feature type="region of interest" description="Disordered" evidence="1">
    <location>
        <begin position="176"/>
        <end position="225"/>
    </location>
</feature>
<sequence length="625" mass="71327">MELLKKIFSSADSDKEVQAILAHAESLLEKNFYDWAAVEFNKALELNPKIASETVTRLFQEMQGGGNPDGMISLGVNVLQMDPKNVELANILGNTYRKKHDWKKAKNMYHYCLKHDPDFKYAFYNLAASVAKLEVADGTAVSAIDEFEKMSDFVLPDIKEGLDKLIEMQQNFVNDPEEVSEDGGAGKQEDTGEIPVDGSKEDDKTEVKADDEKDGDESSDETNKINPSQTFKYIVSNLEAESKEEKEACFTLGIYCLQQRIGDIAQRLFKRLLMREKENVDLRCFLVLAISLDGDTNKAIKTFQGILGSNPNHRYTNVNMGILLKRKGMIQQSRVCFFTTFKLLERSKGNYDVSAILEKAEKLYEEGHEKKAIEIYEPLVPEITSEELLNKIAQYNVEKKLWDNAFEIFRRILHINRQNKEAREGIKSIHAAYLMVSGNYLKKKDPKNALLAIDKALNIAASKNLIQKAISLNRILKNENRTIELEKMLEAFKKKEIKGKVQEKISLAEEAETKGNFKEAISYYEQAIRIEPQNSTLKKLVDLCVRIKRPDLAEKVTNWFNKYQHSIEEKKKVQAREAFRQSEKNEEEFQKDGEPDSAEEVASTSSDEAESVESENEEESQQDET</sequence>
<dbReference type="GO" id="GO:0005680">
    <property type="term" value="C:anaphase-promoting complex"/>
    <property type="evidence" value="ECO:0007669"/>
    <property type="project" value="TreeGrafter"/>
</dbReference>
<gene>
    <name evidence="2" type="ORF">METZ01_LOCUS38932</name>
</gene>
<evidence type="ECO:0008006" key="3">
    <source>
        <dbReference type="Google" id="ProtNLM"/>
    </source>
</evidence>
<feature type="compositionally biased region" description="Basic and acidic residues" evidence="1">
    <location>
        <begin position="198"/>
        <end position="211"/>
    </location>
</feature>
<feature type="region of interest" description="Disordered" evidence="1">
    <location>
        <begin position="574"/>
        <end position="625"/>
    </location>
</feature>
<dbReference type="PANTHER" id="PTHR12558:SF13">
    <property type="entry name" value="CELL DIVISION CYCLE PROTEIN 27 HOMOLOG"/>
    <property type="match status" value="1"/>
</dbReference>
<dbReference type="EMBL" id="UINC01001663">
    <property type="protein sequence ID" value="SUZ86078.1"/>
    <property type="molecule type" value="Genomic_DNA"/>
</dbReference>
<dbReference type="GO" id="GO:0005737">
    <property type="term" value="C:cytoplasm"/>
    <property type="evidence" value="ECO:0007669"/>
    <property type="project" value="TreeGrafter"/>
</dbReference>
<dbReference type="GO" id="GO:0016567">
    <property type="term" value="P:protein ubiquitination"/>
    <property type="evidence" value="ECO:0007669"/>
    <property type="project" value="TreeGrafter"/>
</dbReference>
<dbReference type="AlphaFoldDB" id="A0A381R5D6"/>
<feature type="compositionally biased region" description="Acidic residues" evidence="1">
    <location>
        <begin position="607"/>
        <end position="625"/>
    </location>
</feature>
<dbReference type="GO" id="GO:0007091">
    <property type="term" value="P:metaphase/anaphase transition of mitotic cell cycle"/>
    <property type="evidence" value="ECO:0007669"/>
    <property type="project" value="TreeGrafter"/>
</dbReference>
<dbReference type="Gene3D" id="1.25.40.10">
    <property type="entry name" value="Tetratricopeptide repeat domain"/>
    <property type="match status" value="3"/>
</dbReference>
<organism evidence="2">
    <name type="scientific">marine metagenome</name>
    <dbReference type="NCBI Taxonomy" id="408172"/>
    <lineage>
        <taxon>unclassified sequences</taxon>
        <taxon>metagenomes</taxon>
        <taxon>ecological metagenomes</taxon>
    </lineage>
</organism>
<dbReference type="InterPro" id="IPR019734">
    <property type="entry name" value="TPR_rpt"/>
</dbReference>
<feature type="compositionally biased region" description="Basic and acidic residues" evidence="1">
    <location>
        <begin position="574"/>
        <end position="594"/>
    </location>
</feature>
<proteinExistence type="predicted"/>
<dbReference type="SMART" id="SM00028">
    <property type="entry name" value="TPR"/>
    <property type="match status" value="4"/>
</dbReference>
<dbReference type="PROSITE" id="PS50005">
    <property type="entry name" value="TPR"/>
    <property type="match status" value="2"/>
</dbReference>
<dbReference type="PANTHER" id="PTHR12558">
    <property type="entry name" value="CELL DIVISION CYCLE 16,23,27"/>
    <property type="match status" value="1"/>
</dbReference>
<dbReference type="Pfam" id="PF13181">
    <property type="entry name" value="TPR_8"/>
    <property type="match status" value="1"/>
</dbReference>
<reference evidence="2" key="1">
    <citation type="submission" date="2018-05" db="EMBL/GenBank/DDBJ databases">
        <authorList>
            <person name="Lanie J.A."/>
            <person name="Ng W.-L."/>
            <person name="Kazmierczak K.M."/>
            <person name="Andrzejewski T.M."/>
            <person name="Davidsen T.M."/>
            <person name="Wayne K.J."/>
            <person name="Tettelin H."/>
            <person name="Glass J.I."/>
            <person name="Rusch D."/>
            <person name="Podicherti R."/>
            <person name="Tsui H.-C.T."/>
            <person name="Winkler M.E."/>
        </authorList>
    </citation>
    <scope>NUCLEOTIDE SEQUENCE</scope>
</reference>
<evidence type="ECO:0000256" key="1">
    <source>
        <dbReference type="SAM" id="MobiDB-lite"/>
    </source>
</evidence>
<evidence type="ECO:0000313" key="2">
    <source>
        <dbReference type="EMBL" id="SUZ86078.1"/>
    </source>
</evidence>
<dbReference type="GO" id="GO:0051301">
    <property type="term" value="P:cell division"/>
    <property type="evidence" value="ECO:0007669"/>
    <property type="project" value="TreeGrafter"/>
</dbReference>
<protein>
    <recommendedName>
        <fullName evidence="3">Peptidase C14 caspase catalytic subunit p20</fullName>
    </recommendedName>
</protein>